<dbReference type="Gene3D" id="3.40.190.10">
    <property type="entry name" value="Periplasmic binding protein-like II"/>
    <property type="match status" value="2"/>
</dbReference>
<proteinExistence type="inferred from homology"/>
<dbReference type="Pfam" id="PF01547">
    <property type="entry name" value="SBP_bac_1"/>
    <property type="match status" value="1"/>
</dbReference>
<name>A0A3S1B9L4_9BACL</name>
<dbReference type="OrthoDB" id="9798191at2"/>
<dbReference type="PANTHER" id="PTHR43649:SF29">
    <property type="entry name" value="OSMOPROTECTIVE COMPOUNDS-BINDING PROTEIN GGTB"/>
    <property type="match status" value="1"/>
</dbReference>
<feature type="region of interest" description="Disordered" evidence="3">
    <location>
        <begin position="22"/>
        <end position="48"/>
    </location>
</feature>
<evidence type="ECO:0000313" key="6">
    <source>
        <dbReference type="Proteomes" id="UP000272464"/>
    </source>
</evidence>
<feature type="chain" id="PRO_5018607358" evidence="4">
    <location>
        <begin position="22"/>
        <end position="459"/>
    </location>
</feature>
<evidence type="ECO:0000256" key="1">
    <source>
        <dbReference type="ARBA" id="ARBA00008520"/>
    </source>
</evidence>
<dbReference type="PROSITE" id="PS51257">
    <property type="entry name" value="PROKAR_LIPOPROTEIN"/>
    <property type="match status" value="1"/>
</dbReference>
<dbReference type="SUPFAM" id="SSF53850">
    <property type="entry name" value="Periplasmic binding protein-like II"/>
    <property type="match status" value="1"/>
</dbReference>
<keyword evidence="6" id="KW-1185">Reference proteome</keyword>
<accession>A0A3S1B9L4</accession>
<comment type="caution">
    <text evidence="5">The sequence shown here is derived from an EMBL/GenBank/DDBJ whole genome shotgun (WGS) entry which is preliminary data.</text>
</comment>
<dbReference type="InterPro" id="IPR006059">
    <property type="entry name" value="SBP"/>
</dbReference>
<reference evidence="5 6" key="1">
    <citation type="submission" date="2018-12" db="EMBL/GenBank/DDBJ databases">
        <authorList>
            <person name="Sun L."/>
            <person name="Chen Z."/>
        </authorList>
    </citation>
    <scope>NUCLEOTIDE SEQUENCE [LARGE SCALE GENOMIC DNA]</scope>
    <source>
        <strain evidence="5 6">3-5-3</strain>
    </source>
</reference>
<evidence type="ECO:0000256" key="2">
    <source>
        <dbReference type="ARBA" id="ARBA00022448"/>
    </source>
</evidence>
<dbReference type="RefSeq" id="WP_127197899.1">
    <property type="nucleotide sequence ID" value="NZ_RZNX01000001.1"/>
</dbReference>
<protein>
    <submittedName>
        <fullName evidence="5">Extracellular solute-binding protein</fullName>
    </submittedName>
</protein>
<feature type="compositionally biased region" description="Basic and acidic residues" evidence="3">
    <location>
        <begin position="30"/>
        <end position="45"/>
    </location>
</feature>
<dbReference type="AlphaFoldDB" id="A0A3S1B9L4"/>
<dbReference type="PANTHER" id="PTHR43649">
    <property type="entry name" value="ARABINOSE-BINDING PROTEIN-RELATED"/>
    <property type="match status" value="1"/>
</dbReference>
<keyword evidence="4" id="KW-0732">Signal</keyword>
<gene>
    <name evidence="5" type="ORF">EJP77_04225</name>
</gene>
<sequence>MKKSLVLLLSLLLVTTTMLSACSGGSNTEKPAKTGEPAKQEEKADNSPFEVTLRHTQVGADKKNRLAILQDVVKKVQDETPGLTIKLDAVDSEVNRKEKLRGEMAAGNPPDIFDVFGSPDAQLYAKEGRMLDLTPILAELGLSDKFPNVLDPYTYEGKVYGLPIGASAEGFFYNKDYFAQKGLKVPNTFPELEELLVKIKADGKTPIAAASKEGWVPLMLTNQLWARYAGPDIVKRIAAGEAKWTDPNMVKAFAKHVEWEKKGYFKKGELGFAYGDITGQFTSGEAPLWFDGTWKSSVFKKGQSGEAMIGKVGFFNMPPVDGGTGEQTALMRDSNNGYGFSAAVADDPRKLDAVKKFIKELFNEDMQLRGLTEDGVLPSMTIPEDKLNSTVNDELMKDIIKVLNSTQGSFPAWDSQVDPDINTEFSAVQIQKLIGGQTTPEKMAGDLQKVTDEVLANKE</sequence>
<dbReference type="Proteomes" id="UP000272464">
    <property type="component" value="Unassembled WGS sequence"/>
</dbReference>
<keyword evidence="2" id="KW-0813">Transport</keyword>
<comment type="similarity">
    <text evidence="1">Belongs to the bacterial solute-binding protein 1 family.</text>
</comment>
<evidence type="ECO:0000313" key="5">
    <source>
        <dbReference type="EMBL" id="RUT36204.1"/>
    </source>
</evidence>
<dbReference type="InterPro" id="IPR050490">
    <property type="entry name" value="Bact_solute-bd_prot1"/>
</dbReference>
<feature type="signal peptide" evidence="4">
    <location>
        <begin position="1"/>
        <end position="21"/>
    </location>
</feature>
<organism evidence="5 6">
    <name type="scientific">Paenibacillus zeisoli</name>
    <dbReference type="NCBI Taxonomy" id="2496267"/>
    <lineage>
        <taxon>Bacteria</taxon>
        <taxon>Bacillati</taxon>
        <taxon>Bacillota</taxon>
        <taxon>Bacilli</taxon>
        <taxon>Bacillales</taxon>
        <taxon>Paenibacillaceae</taxon>
        <taxon>Paenibacillus</taxon>
    </lineage>
</organism>
<evidence type="ECO:0000256" key="4">
    <source>
        <dbReference type="SAM" id="SignalP"/>
    </source>
</evidence>
<dbReference type="EMBL" id="RZNX01000001">
    <property type="protein sequence ID" value="RUT36204.1"/>
    <property type="molecule type" value="Genomic_DNA"/>
</dbReference>
<evidence type="ECO:0000256" key="3">
    <source>
        <dbReference type="SAM" id="MobiDB-lite"/>
    </source>
</evidence>